<dbReference type="PANTHER" id="PTHR31650:SF1">
    <property type="entry name" value="WAX ESTER SYNTHASE_DIACYLGLYCEROL ACYLTRANSFERASE 4-RELATED"/>
    <property type="match status" value="1"/>
</dbReference>
<evidence type="ECO:0000313" key="15">
    <source>
        <dbReference type="EMBL" id="CAA9342493.1"/>
    </source>
</evidence>
<dbReference type="InterPro" id="IPR004255">
    <property type="entry name" value="O-acyltransferase_WSD1_N"/>
</dbReference>
<dbReference type="GO" id="GO:0001666">
    <property type="term" value="P:response to hypoxia"/>
    <property type="evidence" value="ECO:0007669"/>
    <property type="project" value="TreeGrafter"/>
</dbReference>
<dbReference type="GO" id="GO:0051701">
    <property type="term" value="P:biological process involved in interaction with host"/>
    <property type="evidence" value="ECO:0007669"/>
    <property type="project" value="TreeGrafter"/>
</dbReference>
<comment type="pathway">
    <text evidence="2">Lipid metabolism.</text>
</comment>
<evidence type="ECO:0000256" key="2">
    <source>
        <dbReference type="ARBA" id="ARBA00005189"/>
    </source>
</evidence>
<evidence type="ECO:0000256" key="4">
    <source>
        <dbReference type="ARBA" id="ARBA00013244"/>
    </source>
</evidence>
<evidence type="ECO:0000256" key="8">
    <source>
        <dbReference type="ARBA" id="ARBA00023098"/>
    </source>
</evidence>
<keyword evidence="7 11" id="KW-0319">Glycerol metabolism</keyword>
<feature type="compositionally biased region" description="Basic residues" evidence="12">
    <location>
        <begin position="456"/>
        <end position="467"/>
    </location>
</feature>
<keyword evidence="5 11" id="KW-0444">Lipid biosynthesis</keyword>
<dbReference type="InterPro" id="IPR014292">
    <property type="entry name" value="Acyl_transf_WS/DGAT"/>
</dbReference>
<feature type="region of interest" description="Disordered" evidence="12">
    <location>
        <begin position="448"/>
        <end position="467"/>
    </location>
</feature>
<evidence type="ECO:0000256" key="3">
    <source>
        <dbReference type="ARBA" id="ARBA00009587"/>
    </source>
</evidence>
<sequence length="467" mass="50812">MSPMPNRVSASDVLFLAEESNRSPLHVATIAILDPGTAGFDYQTLVDLINERISFVPRYRQRLVSAPTPLARPVWIDDEDFDLTYHVRRSAVPRPGSMQQLQELVARLLARRLDRSRPLWETYLVEGLAEDRVALVIKSHQALVDGTHTVDLAQVIVDETNRVREVPHDHWEARPAPSAAQLVTDSVIAAVSNPREALDLATARGRQLLGILPGPRGELRGPLAAALSQQRRFVTVATQLEDYRRVRDVHGGTVNDVVLAMIAGGLRGWLLTRGEQLRPKSRLRAVVPMSVLDEEQPTSLGSTVVGHELSLPIGESNPVVRLHQVSYALKAHRETGRAVAAGKLAALPGFAPTTFHALGARIVHEQPPGSYQLAITNVPGSQDPLFVAGAQMVETYPALPLTENHALSIGATSYDGGVYLGLVSDRDAMPDVEVLGACLTDALQELVESASSSRTRAPRGRKPPRKP</sequence>
<comment type="pathway">
    <text evidence="1 11">Glycerolipid metabolism; triacylglycerol biosynthesis.</text>
</comment>
<dbReference type="PANTHER" id="PTHR31650">
    <property type="entry name" value="O-ACYLTRANSFERASE (WSD1-LIKE) FAMILY PROTEIN"/>
    <property type="match status" value="1"/>
</dbReference>
<dbReference type="InterPro" id="IPR009721">
    <property type="entry name" value="O-acyltransferase_WSD1_C"/>
</dbReference>
<dbReference type="Pfam" id="PF03007">
    <property type="entry name" value="WS_DGAT_cat"/>
    <property type="match status" value="1"/>
</dbReference>
<feature type="domain" description="O-acyltransferase WSD1-like N-terminal" evidence="13">
    <location>
        <begin position="9"/>
        <end position="258"/>
    </location>
</feature>
<evidence type="ECO:0000256" key="6">
    <source>
        <dbReference type="ARBA" id="ARBA00022679"/>
    </source>
</evidence>
<keyword evidence="9 11" id="KW-0012">Acyltransferase</keyword>
<evidence type="ECO:0000256" key="12">
    <source>
        <dbReference type="SAM" id="MobiDB-lite"/>
    </source>
</evidence>
<dbReference type="EC" id="2.3.1.20" evidence="4 11"/>
<proteinExistence type="inferred from homology"/>
<evidence type="ECO:0000259" key="14">
    <source>
        <dbReference type="Pfam" id="PF06974"/>
    </source>
</evidence>
<dbReference type="GO" id="GO:0004144">
    <property type="term" value="F:diacylglycerol O-acyltransferase activity"/>
    <property type="evidence" value="ECO:0007669"/>
    <property type="project" value="UniProtKB-EC"/>
</dbReference>
<comment type="catalytic activity">
    <reaction evidence="10 11">
        <text>an acyl-CoA + a 1,2-diacyl-sn-glycerol = a triacyl-sn-glycerol + CoA</text>
        <dbReference type="Rhea" id="RHEA:10868"/>
        <dbReference type="ChEBI" id="CHEBI:17815"/>
        <dbReference type="ChEBI" id="CHEBI:57287"/>
        <dbReference type="ChEBI" id="CHEBI:58342"/>
        <dbReference type="ChEBI" id="CHEBI:64615"/>
        <dbReference type="EC" id="2.3.1.20"/>
    </reaction>
</comment>
<feature type="domain" description="O-acyltransferase WSD1 C-terminal" evidence="14">
    <location>
        <begin position="309"/>
        <end position="446"/>
    </location>
</feature>
<dbReference type="EMBL" id="CADCUG010000107">
    <property type="protein sequence ID" value="CAA9342493.1"/>
    <property type="molecule type" value="Genomic_DNA"/>
</dbReference>
<keyword evidence="8 11" id="KW-0443">Lipid metabolism</keyword>
<dbReference type="NCBIfam" id="TIGR02946">
    <property type="entry name" value="acyl_WS_DGAT"/>
    <property type="match status" value="1"/>
</dbReference>
<dbReference type="GO" id="GO:0019432">
    <property type="term" value="P:triglyceride biosynthetic process"/>
    <property type="evidence" value="ECO:0007669"/>
    <property type="project" value="UniProtKB-UniPathway"/>
</dbReference>
<dbReference type="GO" id="GO:0006071">
    <property type="term" value="P:glycerol metabolic process"/>
    <property type="evidence" value="ECO:0007669"/>
    <property type="project" value="UniProtKB-KW"/>
</dbReference>
<evidence type="ECO:0000259" key="13">
    <source>
        <dbReference type="Pfam" id="PF03007"/>
    </source>
</evidence>
<dbReference type="AlphaFoldDB" id="A0A6J4LZU2"/>
<dbReference type="UniPathway" id="UPA00282"/>
<organism evidence="15">
    <name type="scientific">uncultured Nocardioidaceae bacterium</name>
    <dbReference type="NCBI Taxonomy" id="253824"/>
    <lineage>
        <taxon>Bacteria</taxon>
        <taxon>Bacillati</taxon>
        <taxon>Actinomycetota</taxon>
        <taxon>Actinomycetes</taxon>
        <taxon>Propionibacteriales</taxon>
        <taxon>Nocardioidaceae</taxon>
        <taxon>environmental samples</taxon>
    </lineage>
</organism>
<keyword evidence="6 11" id="KW-0808">Transferase</keyword>
<dbReference type="GO" id="GO:0005886">
    <property type="term" value="C:plasma membrane"/>
    <property type="evidence" value="ECO:0007669"/>
    <property type="project" value="TreeGrafter"/>
</dbReference>
<accession>A0A6J4LZU2</accession>
<evidence type="ECO:0000256" key="10">
    <source>
        <dbReference type="ARBA" id="ARBA00048109"/>
    </source>
</evidence>
<gene>
    <name evidence="15" type="ORF">AVDCRST_MAG29-1662</name>
</gene>
<evidence type="ECO:0000256" key="11">
    <source>
        <dbReference type="RuleBase" id="RU361241"/>
    </source>
</evidence>
<evidence type="ECO:0000256" key="1">
    <source>
        <dbReference type="ARBA" id="ARBA00004771"/>
    </source>
</evidence>
<comment type="similarity">
    <text evidence="3 11">Belongs to the long-chain O-acyltransferase family.</text>
</comment>
<evidence type="ECO:0000256" key="5">
    <source>
        <dbReference type="ARBA" id="ARBA00022516"/>
    </source>
</evidence>
<dbReference type="SUPFAM" id="SSF52777">
    <property type="entry name" value="CoA-dependent acyltransferases"/>
    <property type="match status" value="1"/>
</dbReference>
<evidence type="ECO:0000256" key="7">
    <source>
        <dbReference type="ARBA" id="ARBA00022798"/>
    </source>
</evidence>
<reference evidence="15" key="1">
    <citation type="submission" date="2020-02" db="EMBL/GenBank/DDBJ databases">
        <authorList>
            <person name="Meier V. D."/>
        </authorList>
    </citation>
    <scope>NUCLEOTIDE SEQUENCE</scope>
    <source>
        <strain evidence="15">AVDCRST_MAG29</strain>
    </source>
</reference>
<name>A0A6J4LZU2_9ACTN</name>
<dbReference type="Pfam" id="PF06974">
    <property type="entry name" value="WS_DGAT_C"/>
    <property type="match status" value="1"/>
</dbReference>
<evidence type="ECO:0000256" key="9">
    <source>
        <dbReference type="ARBA" id="ARBA00023315"/>
    </source>
</evidence>
<dbReference type="GO" id="GO:0071731">
    <property type="term" value="P:response to nitric oxide"/>
    <property type="evidence" value="ECO:0007669"/>
    <property type="project" value="TreeGrafter"/>
</dbReference>
<protein>
    <recommendedName>
        <fullName evidence="4 11">Diacylglycerol O-acyltransferase</fullName>
        <ecNumber evidence="4 11">2.3.1.20</ecNumber>
    </recommendedName>
</protein>
<dbReference type="InterPro" id="IPR045034">
    <property type="entry name" value="O-acyltransferase_WSD1-like"/>
</dbReference>